<gene>
    <name evidence="6" type="ORF">K493DRAFT_335394</name>
</gene>
<evidence type="ECO:0000313" key="6">
    <source>
        <dbReference type="EMBL" id="ORY00344.1"/>
    </source>
</evidence>
<feature type="domain" description="B30.2/SPRY" evidence="5">
    <location>
        <begin position="655"/>
        <end position="835"/>
    </location>
</feature>
<dbReference type="FunCoup" id="A0A1Y1YRA5">
    <property type="interactions" value="554"/>
</dbReference>
<dbReference type="OrthoDB" id="21243at2759"/>
<dbReference type="GO" id="GO:0000976">
    <property type="term" value="F:transcription cis-regulatory region binding"/>
    <property type="evidence" value="ECO:0007669"/>
    <property type="project" value="TreeGrafter"/>
</dbReference>
<dbReference type="Proteomes" id="UP000193498">
    <property type="component" value="Unassembled WGS sequence"/>
</dbReference>
<dbReference type="InterPro" id="IPR001870">
    <property type="entry name" value="B30.2/SPRY"/>
</dbReference>
<evidence type="ECO:0000256" key="2">
    <source>
        <dbReference type="ARBA" id="ARBA00023242"/>
    </source>
</evidence>
<organism evidence="6 7">
    <name type="scientific">Basidiobolus meristosporus CBS 931.73</name>
    <dbReference type="NCBI Taxonomy" id="1314790"/>
    <lineage>
        <taxon>Eukaryota</taxon>
        <taxon>Fungi</taxon>
        <taxon>Fungi incertae sedis</taxon>
        <taxon>Zoopagomycota</taxon>
        <taxon>Entomophthoromycotina</taxon>
        <taxon>Basidiobolomycetes</taxon>
        <taxon>Basidiobolales</taxon>
        <taxon>Basidiobolaceae</taxon>
        <taxon>Basidiobolus</taxon>
    </lineage>
</organism>
<feature type="compositionally biased region" description="Polar residues" evidence="4">
    <location>
        <begin position="127"/>
        <end position="149"/>
    </location>
</feature>
<evidence type="ECO:0000259" key="5">
    <source>
        <dbReference type="PROSITE" id="PS50188"/>
    </source>
</evidence>
<dbReference type="STRING" id="1314790.A0A1Y1YRA5"/>
<accession>A0A1Y1YRA5</accession>
<feature type="compositionally biased region" description="Polar residues" evidence="4">
    <location>
        <begin position="928"/>
        <end position="946"/>
    </location>
</feature>
<dbReference type="InParanoid" id="A0A1Y1YRA5"/>
<feature type="region of interest" description="Disordered" evidence="4">
    <location>
        <begin position="53"/>
        <end position="72"/>
    </location>
</feature>
<dbReference type="Gene3D" id="3.90.980.20">
    <property type="match status" value="1"/>
</dbReference>
<proteinExistence type="inferred from homology"/>
<dbReference type="SUPFAM" id="SSF49899">
    <property type="entry name" value="Concanavalin A-like lectins/glucanases"/>
    <property type="match status" value="1"/>
</dbReference>
<dbReference type="GO" id="GO:0048188">
    <property type="term" value="C:Set1C/COMPASS complex"/>
    <property type="evidence" value="ECO:0007669"/>
    <property type="project" value="InterPro"/>
</dbReference>
<dbReference type="PANTHER" id="PTHR10598">
    <property type="entry name" value="SET1/ASH2 HISTONE METHYLTRANSFERASE COMPLEX SUBUNIT ASH2"/>
    <property type="match status" value="1"/>
</dbReference>
<feature type="compositionally biased region" description="Polar residues" evidence="4">
    <location>
        <begin position="103"/>
        <end position="118"/>
    </location>
</feature>
<keyword evidence="2" id="KW-0539">Nucleus</keyword>
<comment type="subcellular location">
    <subcellularLocation>
        <location evidence="1">Nucleus</location>
    </subcellularLocation>
</comment>
<feature type="compositionally biased region" description="Polar residues" evidence="4">
    <location>
        <begin position="240"/>
        <end position="253"/>
    </location>
</feature>
<comment type="similarity">
    <text evidence="3">Belongs to the cclA family.</text>
</comment>
<dbReference type="InterPro" id="IPR013320">
    <property type="entry name" value="ConA-like_dom_sf"/>
</dbReference>
<dbReference type="Gene3D" id="2.60.120.920">
    <property type="match status" value="1"/>
</dbReference>
<dbReference type="Pfam" id="PF00622">
    <property type="entry name" value="SPRY"/>
    <property type="match status" value="1"/>
</dbReference>
<evidence type="ECO:0000256" key="1">
    <source>
        <dbReference type="ARBA" id="ARBA00004123"/>
    </source>
</evidence>
<dbReference type="PANTHER" id="PTHR10598:SF0">
    <property type="entry name" value="SET1_ASH2 HISTONE METHYLTRANSFERASE COMPLEX SUBUNIT ASH2"/>
    <property type="match status" value="1"/>
</dbReference>
<dbReference type="InterPro" id="IPR043136">
    <property type="entry name" value="B30.2/SPRY_sf"/>
</dbReference>
<dbReference type="CDD" id="cd12872">
    <property type="entry name" value="SPRY_Ash2"/>
    <property type="match status" value="1"/>
</dbReference>
<protein>
    <recommendedName>
        <fullName evidence="5">B30.2/SPRY domain-containing protein</fullName>
    </recommendedName>
</protein>
<name>A0A1Y1YRA5_9FUNG</name>
<dbReference type="AlphaFoldDB" id="A0A1Y1YRA5"/>
<feature type="compositionally biased region" description="Polar residues" evidence="4">
    <location>
        <begin position="955"/>
        <end position="969"/>
    </location>
</feature>
<feature type="region of interest" description="Disordered" evidence="4">
    <location>
        <begin position="240"/>
        <end position="261"/>
    </location>
</feature>
<sequence length="969" mass="108741">MNISTLISNDEDTRASQNLAEVGQEEAHNNDSTLMEQDPLPNSEETFAPLSHTKTPEMMFDPGENLDPNTSSAFIQEGNTPQLEDMYPNGEPTYEVGSPGLGTPQQRVETPLNEQVETSDSDKTSHISRFQNVSSAQSSPPTTEFDSNKWTDQVEFMQSPEPMDGNQHDLTDEETSHTSIHSRNIGKEPELSTNEGYEVTTIMPPVKKRHLMGQYRSSMSYGIDNVSKASVSTTYTEEITSTVQIQDPPQSNSDSEDKEISIVSESEARITYGGKLPITHGAAPAHPSSTSVSNSSEDEMPDGTQGQKRLKSDATTMAELNPLSDSDSYSSESSGSVDLGTGEGGKTVTDLIHRSHSFSSVTRRSRPVRHATTAKSRESSYEVHEHSEVESEKVPSSRAVEPCYCGDMPKLNEHSRLPSIKCSRCRRRCHLECIHYTQPFVDSMLLGDDFYSFKCHECNGGKELFQRLNLSWVDVVHIALFNLTHGEPTRNNKSYEDGRLYFHVKQEVCRFVDDHWDRFWNKIRSETWQNSVAGTLSTNSTNGRFESGNQKYDRTGNVDFYAVSITCLVTPMLTYFIHIGMWALSSPGKLPSQHDTSQNKKARFAAFNVTEKGELQDTVETLKRKQRMDSISNTQNRTQARVKRTFAGEVYNRRKIKLKSPITIYPDIENPSGPVMMCSHETHSAPQFKISNDGLNLWNEKGYRLSKATHGIEYGAWYYEVEILPHTGNTRIGWSQISGDLQGPCGFDRFSYSYREKPGTVFHESVGKSYGEDADTGDIIGLLIYIPDLSLDEKRDLLFRRWSLGEKYIEYSYFPVAFDEAKDDPSTVTLPKVEKSQIVYFKNGKCMGVAFENLNLGKYHPAISSYKGGRVAVNFGPMFKYPPPDTWLDKQIKPFSEATEMSPDEVPEPQKPSDEKSLESNLKPFKGSGTSSSCDFTGSEDGSTTRRSFKRRLIQKSQSRSPSVSGEYL</sequence>
<comment type="caution">
    <text evidence="6">The sequence shown here is derived from an EMBL/GenBank/DDBJ whole genome shotgun (WGS) entry which is preliminary data.</text>
</comment>
<dbReference type="EMBL" id="MCFE01000084">
    <property type="protein sequence ID" value="ORY00344.1"/>
    <property type="molecule type" value="Genomic_DNA"/>
</dbReference>
<dbReference type="InterPro" id="IPR003877">
    <property type="entry name" value="SPRY_dom"/>
</dbReference>
<dbReference type="PROSITE" id="PS50188">
    <property type="entry name" value="B302_SPRY"/>
    <property type="match status" value="1"/>
</dbReference>
<evidence type="ECO:0000313" key="7">
    <source>
        <dbReference type="Proteomes" id="UP000193498"/>
    </source>
</evidence>
<feature type="region of interest" description="Disordered" evidence="4">
    <location>
        <begin position="1"/>
        <end position="48"/>
    </location>
</feature>
<evidence type="ECO:0000256" key="3">
    <source>
        <dbReference type="ARBA" id="ARBA00038149"/>
    </source>
</evidence>
<feature type="region of interest" description="Disordered" evidence="4">
    <location>
        <begin position="77"/>
        <end position="149"/>
    </location>
</feature>
<keyword evidence="7" id="KW-1185">Reference proteome</keyword>
<feature type="region of interest" description="Disordered" evidence="4">
    <location>
        <begin position="276"/>
        <end position="394"/>
    </location>
</feature>
<dbReference type="SMART" id="SM00449">
    <property type="entry name" value="SPRY"/>
    <property type="match status" value="1"/>
</dbReference>
<feature type="compositionally biased region" description="Basic and acidic residues" evidence="4">
    <location>
        <begin position="375"/>
        <end position="394"/>
    </location>
</feature>
<feature type="region of interest" description="Disordered" evidence="4">
    <location>
        <begin position="899"/>
        <end position="969"/>
    </location>
</feature>
<reference evidence="6 7" key="1">
    <citation type="submission" date="2016-07" db="EMBL/GenBank/DDBJ databases">
        <title>Pervasive Adenine N6-methylation of Active Genes in Fungi.</title>
        <authorList>
            <consortium name="DOE Joint Genome Institute"/>
            <person name="Mondo S.J."/>
            <person name="Dannebaum R.O."/>
            <person name="Kuo R.C."/>
            <person name="Labutti K."/>
            <person name="Haridas S."/>
            <person name="Kuo A."/>
            <person name="Salamov A."/>
            <person name="Ahrendt S.R."/>
            <person name="Lipzen A."/>
            <person name="Sullivan W."/>
            <person name="Andreopoulos W.B."/>
            <person name="Clum A."/>
            <person name="Lindquist E."/>
            <person name="Daum C."/>
            <person name="Ramamoorthy G.K."/>
            <person name="Gryganskyi A."/>
            <person name="Culley D."/>
            <person name="Magnuson J.K."/>
            <person name="James T.Y."/>
            <person name="O'Malley M.A."/>
            <person name="Stajich J.E."/>
            <person name="Spatafora J.W."/>
            <person name="Visel A."/>
            <person name="Grigoriev I.V."/>
        </authorList>
    </citation>
    <scope>NUCLEOTIDE SEQUENCE [LARGE SCALE GENOMIC DNA]</scope>
    <source>
        <strain evidence="6 7">CBS 931.73</strain>
    </source>
</reference>
<dbReference type="InterPro" id="IPR037353">
    <property type="entry name" value="ASH2"/>
</dbReference>
<evidence type="ECO:0000256" key="4">
    <source>
        <dbReference type="SAM" id="MobiDB-lite"/>
    </source>
</evidence>
<feature type="compositionally biased region" description="Low complexity" evidence="4">
    <location>
        <begin position="324"/>
        <end position="338"/>
    </location>
</feature>